<dbReference type="AlphaFoldDB" id="A0AAU8CR57"/>
<proteinExistence type="predicted"/>
<evidence type="ECO:0000259" key="1">
    <source>
        <dbReference type="Pfam" id="PF00903"/>
    </source>
</evidence>
<dbReference type="PROSITE" id="PS00092">
    <property type="entry name" value="N6_MTASE"/>
    <property type="match status" value="1"/>
</dbReference>
<reference evidence="2" key="1">
    <citation type="submission" date="2024-06" db="EMBL/GenBank/DDBJ databases">
        <title>Mesorhizobium karijinii sp. nov., a symbiont of the iconic Swainsona formosa from arid Australia.</title>
        <authorList>
            <person name="Hill Y.J."/>
            <person name="Watkin E.L.J."/>
            <person name="O'Hara G.W."/>
            <person name="Terpolilli J."/>
            <person name="Tye M.L."/>
            <person name="Kohlmeier M.G."/>
        </authorList>
    </citation>
    <scope>NUCLEOTIDE SEQUENCE</scope>
    <source>
        <strain evidence="2">WSM2240</strain>
    </source>
</reference>
<feature type="domain" description="Glyoxalase/fosfomycin resistance/dioxygenase" evidence="1">
    <location>
        <begin position="81"/>
        <end position="195"/>
    </location>
</feature>
<protein>
    <submittedName>
        <fullName evidence="2">VOC family protein</fullName>
    </submittedName>
</protein>
<dbReference type="InterPro" id="IPR029068">
    <property type="entry name" value="Glyas_Bleomycin-R_OHBP_Dase"/>
</dbReference>
<dbReference type="RefSeq" id="WP_353643039.1">
    <property type="nucleotide sequence ID" value="NZ_CP159253.1"/>
</dbReference>
<dbReference type="GO" id="GO:0032259">
    <property type="term" value="P:methylation"/>
    <property type="evidence" value="ECO:0007669"/>
    <property type="project" value="InterPro"/>
</dbReference>
<dbReference type="InterPro" id="IPR004360">
    <property type="entry name" value="Glyas_Fos-R_dOase_dom"/>
</dbReference>
<dbReference type="SUPFAM" id="SSF54593">
    <property type="entry name" value="Glyoxalase/Bleomycin resistance protein/Dihydroxybiphenyl dioxygenase"/>
    <property type="match status" value="1"/>
</dbReference>
<dbReference type="Pfam" id="PF00903">
    <property type="entry name" value="Glyoxalase"/>
    <property type="match status" value="1"/>
</dbReference>
<dbReference type="EMBL" id="CP159253">
    <property type="protein sequence ID" value="XCG49428.1"/>
    <property type="molecule type" value="Genomic_DNA"/>
</dbReference>
<dbReference type="GO" id="GO:0008168">
    <property type="term" value="F:methyltransferase activity"/>
    <property type="evidence" value="ECO:0007669"/>
    <property type="project" value="InterPro"/>
</dbReference>
<gene>
    <name evidence="2" type="ORF">ABVK50_01965</name>
</gene>
<accession>A0AAU8CR57</accession>
<dbReference type="GO" id="GO:0003676">
    <property type="term" value="F:nucleic acid binding"/>
    <property type="evidence" value="ECO:0007669"/>
    <property type="project" value="InterPro"/>
</dbReference>
<organism evidence="2">
    <name type="scientific">Mesorhizobium sp. WSM2240</name>
    <dbReference type="NCBI Taxonomy" id="3228851"/>
    <lineage>
        <taxon>Bacteria</taxon>
        <taxon>Pseudomonadati</taxon>
        <taxon>Pseudomonadota</taxon>
        <taxon>Alphaproteobacteria</taxon>
        <taxon>Hyphomicrobiales</taxon>
        <taxon>Phyllobacteriaceae</taxon>
        <taxon>Mesorhizobium</taxon>
    </lineage>
</organism>
<sequence>MRWHRERYYPVAAEIRAALPRFRHLDDNQVLEASFRLSDAQELIARQLGFEGWQALKTGAPAMTDQKKQTVPEPVLSSTSAQLFVADIKASCEFFTTKLGFRVDFVYGDPPFYGQVIRDKAQLALRLVCEPVFVGDIRQREHLLSASITVDTADEIKQLFLNFQAVGVPFHQVLRKEPWGARNFIVLDPDGNLILFAGPGD</sequence>
<evidence type="ECO:0000313" key="2">
    <source>
        <dbReference type="EMBL" id="XCG49428.1"/>
    </source>
</evidence>
<dbReference type="InterPro" id="IPR002052">
    <property type="entry name" value="DNA_methylase_N6_adenine_CS"/>
</dbReference>
<dbReference type="Gene3D" id="3.10.180.10">
    <property type="entry name" value="2,3-Dihydroxybiphenyl 1,2-Dioxygenase, domain 1"/>
    <property type="match status" value="1"/>
</dbReference>
<name>A0AAU8CR57_9HYPH</name>